<evidence type="ECO:0008006" key="4">
    <source>
        <dbReference type="Google" id="ProtNLM"/>
    </source>
</evidence>
<feature type="compositionally biased region" description="Acidic residues" evidence="1">
    <location>
        <begin position="35"/>
        <end position="47"/>
    </location>
</feature>
<dbReference type="InterPro" id="IPR025528">
    <property type="entry name" value="BrnA_antitoxin"/>
</dbReference>
<dbReference type="Proteomes" id="UP000076625">
    <property type="component" value="Unassembled WGS sequence"/>
</dbReference>
<protein>
    <recommendedName>
        <fullName evidence="4">BrnA antitoxin family protein</fullName>
    </recommendedName>
</protein>
<evidence type="ECO:0000313" key="2">
    <source>
        <dbReference type="EMBL" id="KZE27744.1"/>
    </source>
</evidence>
<feature type="compositionally biased region" description="Basic and acidic residues" evidence="1">
    <location>
        <begin position="16"/>
        <end position="34"/>
    </location>
</feature>
<reference evidence="3" key="1">
    <citation type="submission" date="2016-01" db="EMBL/GenBank/DDBJ databases">
        <title>Draft genome of Chromobacterium sp. F49.</title>
        <authorList>
            <person name="Hong K.W."/>
        </authorList>
    </citation>
    <scope>NUCLEOTIDE SEQUENCE [LARGE SCALE GENOMIC DNA]</scope>
    <source>
        <strain evidence="3">CN10</strain>
    </source>
</reference>
<name>A0A165ERD3_9NEIS</name>
<dbReference type="EMBL" id="LQQU01000041">
    <property type="protein sequence ID" value="KZE27744.1"/>
    <property type="molecule type" value="Genomic_DNA"/>
</dbReference>
<keyword evidence="3" id="KW-1185">Reference proteome</keyword>
<sequence length="116" mass="13062">MNGLPTTMTSEALQAMRERGESQSDLARVKREAEQGVEPDSSGDDAPDLAALRRAVRQRGRPKKDTSKLQVTVRYSPDVIARFRATGPGWQSRMDAALREWLEDHDPRQFLSKARP</sequence>
<proteinExistence type="predicted"/>
<feature type="compositionally biased region" description="Polar residues" evidence="1">
    <location>
        <begin position="1"/>
        <end position="12"/>
    </location>
</feature>
<evidence type="ECO:0000313" key="3">
    <source>
        <dbReference type="Proteomes" id="UP000076625"/>
    </source>
</evidence>
<accession>A0A165ERD3</accession>
<dbReference type="RefSeq" id="WP_066613934.1">
    <property type="nucleotide sequence ID" value="NZ_LQQU01000041.1"/>
</dbReference>
<dbReference type="STRING" id="1452487.AVW16_13840"/>
<dbReference type="Pfam" id="PF14384">
    <property type="entry name" value="BrnA_antitoxin"/>
    <property type="match status" value="1"/>
</dbReference>
<dbReference type="OrthoDB" id="9796641at2"/>
<dbReference type="AlphaFoldDB" id="A0A165ERD3"/>
<organism evidence="2 3">
    <name type="scientific">Crenobacter luteus</name>
    <dbReference type="NCBI Taxonomy" id="1452487"/>
    <lineage>
        <taxon>Bacteria</taxon>
        <taxon>Pseudomonadati</taxon>
        <taxon>Pseudomonadota</taxon>
        <taxon>Betaproteobacteria</taxon>
        <taxon>Neisseriales</taxon>
        <taxon>Neisseriaceae</taxon>
        <taxon>Crenobacter</taxon>
    </lineage>
</organism>
<feature type="region of interest" description="Disordered" evidence="1">
    <location>
        <begin position="1"/>
        <end position="49"/>
    </location>
</feature>
<comment type="caution">
    <text evidence="2">The sequence shown here is derived from an EMBL/GenBank/DDBJ whole genome shotgun (WGS) entry which is preliminary data.</text>
</comment>
<evidence type="ECO:0000256" key="1">
    <source>
        <dbReference type="SAM" id="MobiDB-lite"/>
    </source>
</evidence>
<gene>
    <name evidence="2" type="ORF">AVW16_13840</name>
</gene>